<gene>
    <name evidence="1" type="ORF">SAMN04488695_105129</name>
</gene>
<keyword evidence="2" id="KW-1185">Reference proteome</keyword>
<dbReference type="AlphaFoldDB" id="A0A1I5BYX8"/>
<reference evidence="1 2" key="1">
    <citation type="submission" date="2016-10" db="EMBL/GenBank/DDBJ databases">
        <authorList>
            <person name="de Groot N.N."/>
        </authorList>
    </citation>
    <scope>NUCLEOTIDE SEQUENCE [LARGE SCALE GENOMIC DNA]</scope>
    <source>
        <strain evidence="1 2">ML2</strain>
    </source>
</reference>
<dbReference type="OrthoDB" id="1656051at2"/>
<dbReference type="Proteomes" id="UP000181899">
    <property type="component" value="Unassembled WGS sequence"/>
</dbReference>
<protein>
    <submittedName>
        <fullName evidence="1">Uncharacterized protein</fullName>
    </submittedName>
</protein>
<evidence type="ECO:0000313" key="1">
    <source>
        <dbReference type="EMBL" id="SFN79877.1"/>
    </source>
</evidence>
<organism evidence="1 2">
    <name type="scientific">Proteiniclasticum ruminis</name>
    <dbReference type="NCBI Taxonomy" id="398199"/>
    <lineage>
        <taxon>Bacteria</taxon>
        <taxon>Bacillati</taxon>
        <taxon>Bacillota</taxon>
        <taxon>Clostridia</taxon>
        <taxon>Eubacteriales</taxon>
        <taxon>Clostridiaceae</taxon>
        <taxon>Proteiniclasticum</taxon>
    </lineage>
</organism>
<accession>A0A1I5BYX8</accession>
<name>A0A1I5BYX8_9CLOT</name>
<evidence type="ECO:0000313" key="2">
    <source>
        <dbReference type="Proteomes" id="UP000181899"/>
    </source>
</evidence>
<sequence>MNYLEYAKRIEQEMKAMKESRKDDLLRHLLLQVAEERREEYLHLLTGNALEKDLRIDHEEFATWCQKIEDGSMHFDVETYIDYQFSPYDDEYEEVFSDAYGIAKAFEKYYALALDLNQRMQYKDALSLLEPLLLLDFYAYSEEDEEFVMFSLEELIDKEVIRVKRKEAFLKLLYLYYQTYEGETRVQKIYGVLLRNHYLKFTLEEIFTAGPEEVKGIDTFLSVSMIYLEDIEADEAAILMADAALLLGDSDYFSAVAKKSGEKHPLLHLKVCEVLQEEKRNDEALQSALWALENLPRSLEIRGNIAQKAANAAKNLGQIELYQYAIKETYYSNTTAFHFLELCGVTEDREMLKEAALYAENLWIESEKEVPKEAGQWRRNQISLKEKDAILFLSGDWESIYQQYKGISRSLGWTRDPKGVIVPLFLLGLYDGQRLQKAGLNMFQDTCCKLGMYSINEDWNQILFENWKKIYRFSEEESSRYLSWVQTEVEQRVEGIVGGSFRHSYHKAALLVAMLGEVMESRGEENGKRRLIEFYKKKYYRRRAFKEELDPYYEVGV</sequence>
<proteinExistence type="predicted"/>
<dbReference type="EMBL" id="FOVK01000005">
    <property type="protein sequence ID" value="SFN79877.1"/>
    <property type="molecule type" value="Genomic_DNA"/>
</dbReference>
<dbReference type="RefSeq" id="WP_074912083.1">
    <property type="nucleotide sequence ID" value="NZ_FOVK01000005.1"/>
</dbReference>